<proteinExistence type="predicted"/>
<evidence type="ECO:0000313" key="1">
    <source>
        <dbReference type="EMBL" id="CAG8786587.1"/>
    </source>
</evidence>
<name>A0ACA9RD43_9GLOM</name>
<dbReference type="Proteomes" id="UP000789920">
    <property type="component" value="Unassembled WGS sequence"/>
</dbReference>
<evidence type="ECO:0000313" key="2">
    <source>
        <dbReference type="Proteomes" id="UP000789920"/>
    </source>
</evidence>
<reference evidence="1" key="1">
    <citation type="submission" date="2021-06" db="EMBL/GenBank/DDBJ databases">
        <authorList>
            <person name="Kallberg Y."/>
            <person name="Tangrot J."/>
            <person name="Rosling A."/>
        </authorList>
    </citation>
    <scope>NUCLEOTIDE SEQUENCE</scope>
    <source>
        <strain evidence="1">MA461A</strain>
    </source>
</reference>
<feature type="non-terminal residue" evidence="1">
    <location>
        <position position="1"/>
    </location>
</feature>
<sequence>SFSYSVFGRDSLSEFTQCAGTFPNKVTSFSFSPNPIIAGQNITYTISVMNTVTVQQGATLNISTATFNIVTDYCKDLIESSSYKCPLEPGNYTFVFSEYFRTTPNDPKNTTIEINSRTE</sequence>
<comment type="caution">
    <text evidence="1">The sequence shown here is derived from an EMBL/GenBank/DDBJ whole genome shotgun (WGS) entry which is preliminary data.</text>
</comment>
<gene>
    <name evidence="1" type="ORF">RPERSI_LOCUS18409</name>
</gene>
<organism evidence="1 2">
    <name type="scientific">Racocetra persica</name>
    <dbReference type="NCBI Taxonomy" id="160502"/>
    <lineage>
        <taxon>Eukaryota</taxon>
        <taxon>Fungi</taxon>
        <taxon>Fungi incertae sedis</taxon>
        <taxon>Mucoromycota</taxon>
        <taxon>Glomeromycotina</taxon>
        <taxon>Glomeromycetes</taxon>
        <taxon>Diversisporales</taxon>
        <taxon>Gigasporaceae</taxon>
        <taxon>Racocetra</taxon>
    </lineage>
</organism>
<dbReference type="EMBL" id="CAJVQC010048701">
    <property type="protein sequence ID" value="CAG8786587.1"/>
    <property type="molecule type" value="Genomic_DNA"/>
</dbReference>
<keyword evidence="2" id="KW-1185">Reference proteome</keyword>
<feature type="non-terminal residue" evidence="1">
    <location>
        <position position="119"/>
    </location>
</feature>
<protein>
    <submittedName>
        <fullName evidence="1">32373_t:CDS:1</fullName>
    </submittedName>
</protein>
<accession>A0ACA9RD43</accession>